<gene>
    <name evidence="15" type="ORF">Ga0061069_110130</name>
</gene>
<dbReference type="SUPFAM" id="SSF46626">
    <property type="entry name" value="Cytochrome c"/>
    <property type="match status" value="1"/>
</dbReference>
<comment type="subcellular location">
    <subcellularLocation>
        <location evidence="1">Cell membrane</location>
        <topology evidence="1">Multi-pass membrane protein</topology>
    </subcellularLocation>
</comment>
<evidence type="ECO:0000256" key="3">
    <source>
        <dbReference type="ARBA" id="ARBA00022448"/>
    </source>
</evidence>
<dbReference type="GO" id="GO:0009055">
    <property type="term" value="F:electron transfer activity"/>
    <property type="evidence" value="ECO:0007669"/>
    <property type="project" value="InterPro"/>
</dbReference>
<dbReference type="GO" id="GO:0070069">
    <property type="term" value="C:cytochrome complex"/>
    <property type="evidence" value="ECO:0007669"/>
    <property type="project" value="InterPro"/>
</dbReference>
<dbReference type="Proteomes" id="UP000183649">
    <property type="component" value="Unassembled WGS sequence"/>
</dbReference>
<evidence type="ECO:0000256" key="2">
    <source>
        <dbReference type="ARBA" id="ARBA00009819"/>
    </source>
</evidence>
<evidence type="ECO:0000256" key="1">
    <source>
        <dbReference type="ARBA" id="ARBA00004651"/>
    </source>
</evidence>
<evidence type="ECO:0000256" key="6">
    <source>
        <dbReference type="ARBA" id="ARBA00022692"/>
    </source>
</evidence>
<keyword evidence="11 13" id="KW-0472">Membrane</keyword>
<dbReference type="InterPro" id="IPR002585">
    <property type="entry name" value="Cyt-d_ubiquinol_oxidase_su_1"/>
</dbReference>
<evidence type="ECO:0000313" key="16">
    <source>
        <dbReference type="Proteomes" id="UP000183649"/>
    </source>
</evidence>
<feature type="transmembrane region" description="Helical" evidence="13">
    <location>
        <begin position="20"/>
        <end position="46"/>
    </location>
</feature>
<dbReference type="GO" id="GO:0020037">
    <property type="term" value="F:heme binding"/>
    <property type="evidence" value="ECO:0007669"/>
    <property type="project" value="InterPro"/>
</dbReference>
<evidence type="ECO:0000256" key="9">
    <source>
        <dbReference type="ARBA" id="ARBA00022989"/>
    </source>
</evidence>
<keyword evidence="4" id="KW-1003">Cell membrane</keyword>
<keyword evidence="6 13" id="KW-0812">Transmembrane</keyword>
<dbReference type="OrthoDB" id="9795893at2"/>
<keyword evidence="7 12" id="KW-0479">Metal-binding</keyword>
<keyword evidence="3" id="KW-0813">Transport</keyword>
<protein>
    <submittedName>
        <fullName evidence="15">Bacterial Cytochrome Ubiquinol Oxidase</fullName>
    </submittedName>
</protein>
<feature type="domain" description="Cytochrome c" evidence="14">
    <location>
        <begin position="378"/>
        <end position="456"/>
    </location>
</feature>
<evidence type="ECO:0000256" key="12">
    <source>
        <dbReference type="PROSITE-ProRule" id="PRU00433"/>
    </source>
</evidence>
<dbReference type="AlphaFoldDB" id="A0A0K6I9R6"/>
<name>A0A0K6I9R6_9BURK</name>
<accession>A0A0K6I9R6</accession>
<dbReference type="GO" id="GO:0046872">
    <property type="term" value="F:metal ion binding"/>
    <property type="evidence" value="ECO:0007669"/>
    <property type="project" value="UniProtKB-KW"/>
</dbReference>
<dbReference type="Pfam" id="PF01654">
    <property type="entry name" value="Cyt_bd_oxida_I"/>
    <property type="match status" value="1"/>
</dbReference>
<dbReference type="GO" id="GO:0019646">
    <property type="term" value="P:aerobic electron transport chain"/>
    <property type="evidence" value="ECO:0007669"/>
    <property type="project" value="InterPro"/>
</dbReference>
<feature type="transmembrane region" description="Helical" evidence="13">
    <location>
        <begin position="67"/>
        <end position="88"/>
    </location>
</feature>
<evidence type="ECO:0000259" key="14">
    <source>
        <dbReference type="PROSITE" id="PS51007"/>
    </source>
</evidence>
<evidence type="ECO:0000256" key="4">
    <source>
        <dbReference type="ARBA" id="ARBA00022475"/>
    </source>
</evidence>
<dbReference type="RefSeq" id="WP_055451515.1">
    <property type="nucleotide sequence ID" value="NZ_CYHF01000010.1"/>
</dbReference>
<dbReference type="EMBL" id="CYHF01000010">
    <property type="protein sequence ID" value="CUA99861.1"/>
    <property type="molecule type" value="Genomic_DNA"/>
</dbReference>
<dbReference type="InterPro" id="IPR036909">
    <property type="entry name" value="Cyt_c-like_dom_sf"/>
</dbReference>
<comment type="similarity">
    <text evidence="2">Belongs to the cytochrome ubiquinol oxidase subunit 1 family.</text>
</comment>
<feature type="transmembrane region" description="Helical" evidence="13">
    <location>
        <begin position="265"/>
        <end position="290"/>
    </location>
</feature>
<evidence type="ECO:0000256" key="5">
    <source>
        <dbReference type="ARBA" id="ARBA00022617"/>
    </source>
</evidence>
<evidence type="ECO:0000256" key="10">
    <source>
        <dbReference type="ARBA" id="ARBA00023004"/>
    </source>
</evidence>
<keyword evidence="9 13" id="KW-1133">Transmembrane helix</keyword>
<keyword evidence="16" id="KW-1185">Reference proteome</keyword>
<organism evidence="15 16">
    <name type="scientific">Thiomonas bhubaneswarensis</name>
    <dbReference type="NCBI Taxonomy" id="339866"/>
    <lineage>
        <taxon>Bacteria</taxon>
        <taxon>Pseudomonadati</taxon>
        <taxon>Pseudomonadota</taxon>
        <taxon>Betaproteobacteria</taxon>
        <taxon>Burkholderiales</taxon>
        <taxon>Thiomonas</taxon>
    </lineage>
</organism>
<keyword evidence="5 12" id="KW-0349">Heme</keyword>
<feature type="transmembrane region" description="Helical" evidence="13">
    <location>
        <begin position="193"/>
        <end position="211"/>
    </location>
</feature>
<keyword evidence="8" id="KW-0249">Electron transport</keyword>
<keyword evidence="10 12" id="KW-0408">Iron</keyword>
<evidence type="ECO:0000256" key="11">
    <source>
        <dbReference type="ARBA" id="ARBA00023136"/>
    </source>
</evidence>
<evidence type="ECO:0000313" key="15">
    <source>
        <dbReference type="EMBL" id="CUA99861.1"/>
    </source>
</evidence>
<feature type="transmembrane region" description="Helical" evidence="13">
    <location>
        <begin position="108"/>
        <end position="129"/>
    </location>
</feature>
<dbReference type="Gene3D" id="1.10.760.10">
    <property type="entry name" value="Cytochrome c-like domain"/>
    <property type="match status" value="1"/>
</dbReference>
<dbReference type="InterPro" id="IPR009056">
    <property type="entry name" value="Cyt_c-like_dom"/>
</dbReference>
<reference evidence="16" key="1">
    <citation type="submission" date="2015-08" db="EMBL/GenBank/DDBJ databases">
        <authorList>
            <person name="Varghese N."/>
        </authorList>
    </citation>
    <scope>NUCLEOTIDE SEQUENCE [LARGE SCALE GENOMIC DNA]</scope>
    <source>
        <strain evidence="16">DSM 18181</strain>
    </source>
</reference>
<sequence length="493" mass="53758">MSDLIGMYPTWYVPQIGTAWVMGIIGTIHVLASNTSVGAAVLFAMLESRAVRENKPEIMQYIKKYGMFLLVFSYIWGSVTGPGIWYSVTVASPRGISALIHNFVWAWATEWIFFTVEVIGVYALVYTIGKIDPKTHLKITWTFVVSSIATLVLIVGILSFMMWPGNDRWYLTGSVFDAFFNLNFAAQLAERGFLMLTSAAVVGSIIVAAIPKGDPLRRDVGKTVAQLGLFGLVGGALAFMWYVATLPPNALLMLKDRLPHWFGYVDFRVTTFMPLAITSLLIGLYLLWVYLKPHAVRVPLAAGMVVILLIAGIWPEERTRESLRKPWVAGQYMYSNQIIGRDVPGLGIQDEVPIIAKEGLLKTAAFVPADLRVITPQNQMQAGRLLAVMSCSNCHSLNKDGPLRPLPQLLHGTTDVAMIQGFLAGPLAHGTVPYMPKIDLPDDEQKALATFLAAVNAGTVDAEGHLIARAAPAAAPLHTAVAQAAAQPVKAKD</sequence>
<evidence type="ECO:0000256" key="13">
    <source>
        <dbReference type="SAM" id="Phobius"/>
    </source>
</evidence>
<dbReference type="STRING" id="339866.GCA_001418255_02691"/>
<feature type="transmembrane region" description="Helical" evidence="13">
    <location>
        <begin position="223"/>
        <end position="244"/>
    </location>
</feature>
<feature type="transmembrane region" description="Helical" evidence="13">
    <location>
        <begin position="296"/>
        <end position="315"/>
    </location>
</feature>
<evidence type="ECO:0000256" key="7">
    <source>
        <dbReference type="ARBA" id="ARBA00022723"/>
    </source>
</evidence>
<dbReference type="PROSITE" id="PS51007">
    <property type="entry name" value="CYTC"/>
    <property type="match status" value="1"/>
</dbReference>
<feature type="transmembrane region" description="Helical" evidence="13">
    <location>
        <begin position="141"/>
        <end position="163"/>
    </location>
</feature>
<evidence type="ECO:0000256" key="8">
    <source>
        <dbReference type="ARBA" id="ARBA00022982"/>
    </source>
</evidence>
<dbReference type="GO" id="GO:0005886">
    <property type="term" value="C:plasma membrane"/>
    <property type="evidence" value="ECO:0007669"/>
    <property type="project" value="UniProtKB-SubCell"/>
</dbReference>
<proteinExistence type="inferred from homology"/>